<dbReference type="AlphaFoldDB" id="A0A420E9F6"/>
<reference evidence="1 2" key="1">
    <citation type="submission" date="2018-09" db="EMBL/GenBank/DDBJ databases">
        <authorList>
            <person name="Wang Z."/>
        </authorList>
    </citation>
    <scope>NUCLEOTIDE SEQUENCE [LARGE SCALE GENOMIC DNA]</scope>
    <source>
        <strain evidence="1 2">ALS 81</strain>
    </source>
</reference>
<keyword evidence="2" id="KW-1185">Reference proteome</keyword>
<dbReference type="OrthoDB" id="9134035at2"/>
<protein>
    <recommendedName>
        <fullName evidence="3">GIY-YIG domain-containing protein</fullName>
    </recommendedName>
</protein>
<name>A0A420E9F6_9ALTE</name>
<evidence type="ECO:0000313" key="2">
    <source>
        <dbReference type="Proteomes" id="UP000286482"/>
    </source>
</evidence>
<evidence type="ECO:0008006" key="3">
    <source>
        <dbReference type="Google" id="ProtNLM"/>
    </source>
</evidence>
<dbReference type="Proteomes" id="UP000286482">
    <property type="component" value="Unassembled WGS sequence"/>
</dbReference>
<proteinExistence type="predicted"/>
<organism evidence="1 2">
    <name type="scientific">Alginatibacterium sediminis</name>
    <dbReference type="NCBI Taxonomy" id="2164068"/>
    <lineage>
        <taxon>Bacteria</taxon>
        <taxon>Pseudomonadati</taxon>
        <taxon>Pseudomonadota</taxon>
        <taxon>Gammaproteobacteria</taxon>
        <taxon>Alteromonadales</taxon>
        <taxon>Alteromonadaceae</taxon>
        <taxon>Alginatibacterium</taxon>
    </lineage>
</organism>
<sequence>MEFQTLNNKVNEGKALIYMWEIHGEDGALTGCYVGKAKGGSKRPKRHYKRNVRRLLQNQPYRKSNPEGYRKVHRALTEATRCGHRITLSFLCNISESENINDIEQQLIKEHDCQGNESWQLNG</sequence>
<dbReference type="EMBL" id="RAQO01000008">
    <property type="protein sequence ID" value="RKF15958.1"/>
    <property type="molecule type" value="Genomic_DNA"/>
</dbReference>
<gene>
    <name evidence="1" type="ORF">DBZ36_15760</name>
</gene>
<evidence type="ECO:0000313" key="1">
    <source>
        <dbReference type="EMBL" id="RKF15958.1"/>
    </source>
</evidence>
<comment type="caution">
    <text evidence="1">The sequence shown here is derived from an EMBL/GenBank/DDBJ whole genome shotgun (WGS) entry which is preliminary data.</text>
</comment>
<accession>A0A420E9F6</accession>